<dbReference type="InterPro" id="IPR002053">
    <property type="entry name" value="Glyco_hydro_25"/>
</dbReference>
<dbReference type="InterPro" id="IPR038200">
    <property type="entry name" value="GW_dom_sf"/>
</dbReference>
<dbReference type="PANTHER" id="PTHR34135">
    <property type="entry name" value="LYSOZYME"/>
    <property type="match status" value="1"/>
</dbReference>
<feature type="non-terminal residue" evidence="8">
    <location>
        <position position="542"/>
    </location>
</feature>
<dbReference type="InterPro" id="IPR017853">
    <property type="entry name" value="GH"/>
</dbReference>
<evidence type="ECO:0000259" key="7">
    <source>
        <dbReference type="PROSITE" id="PS51780"/>
    </source>
</evidence>
<evidence type="ECO:0000256" key="2">
    <source>
        <dbReference type="ARBA" id="ARBA00022729"/>
    </source>
</evidence>
<dbReference type="GO" id="GO:0003796">
    <property type="term" value="F:lysozyme activity"/>
    <property type="evidence" value="ECO:0007669"/>
    <property type="project" value="InterPro"/>
</dbReference>
<dbReference type="HOGENOM" id="CLU_024439_1_0_9"/>
<feature type="region of interest" description="Disordered" evidence="5">
    <location>
        <begin position="35"/>
        <end position="113"/>
    </location>
</feature>
<evidence type="ECO:0000313" key="9">
    <source>
        <dbReference type="Proteomes" id="UP000013638"/>
    </source>
</evidence>
<dbReference type="InterPro" id="IPR018077">
    <property type="entry name" value="Glyco_hydro_fam25_subgr"/>
</dbReference>
<dbReference type="Pfam" id="PF13457">
    <property type="entry name" value="GW"/>
    <property type="match status" value="2"/>
</dbReference>
<organism evidence="8 9">
    <name type="scientific">Enterococcus faecalis ATCC 6055</name>
    <dbReference type="NCBI Taxonomy" id="1169311"/>
    <lineage>
        <taxon>Bacteria</taxon>
        <taxon>Bacillati</taxon>
        <taxon>Bacillota</taxon>
        <taxon>Bacilli</taxon>
        <taxon>Lactobacillales</taxon>
        <taxon>Enterococcaceae</taxon>
        <taxon>Enterococcus</taxon>
    </lineage>
</organism>
<proteinExistence type="inferred from homology"/>
<dbReference type="SMART" id="SM00641">
    <property type="entry name" value="Glyco_25"/>
    <property type="match status" value="1"/>
</dbReference>
<evidence type="ECO:0000313" key="8">
    <source>
        <dbReference type="EMBL" id="EOK12463.1"/>
    </source>
</evidence>
<name>R3I461_ENTFL</name>
<dbReference type="Gene3D" id="3.20.20.80">
    <property type="entry name" value="Glycosidases"/>
    <property type="match status" value="1"/>
</dbReference>
<feature type="compositionally biased region" description="Basic and acidic residues" evidence="5">
    <location>
        <begin position="80"/>
        <end position="92"/>
    </location>
</feature>
<dbReference type="RefSeq" id="WP_010828885.1">
    <property type="nucleotide sequence ID" value="NZ_KB944862.1"/>
</dbReference>
<dbReference type="EMBL" id="ASDZ01000021">
    <property type="protein sequence ID" value="EOK12463.1"/>
    <property type="molecule type" value="Genomic_DNA"/>
</dbReference>
<feature type="domain" description="GW" evidence="7">
    <location>
        <begin position="451"/>
        <end position="534"/>
    </location>
</feature>
<dbReference type="Pfam" id="PF01183">
    <property type="entry name" value="Glyco_hydro_25"/>
    <property type="match status" value="1"/>
</dbReference>
<gene>
    <name evidence="8" type="ORF">WOU_01874</name>
</gene>
<dbReference type="SUPFAM" id="SSF51445">
    <property type="entry name" value="(Trans)glycosidases"/>
    <property type="match status" value="1"/>
</dbReference>
<accession>R3I461</accession>
<dbReference type="Gene3D" id="2.30.30.170">
    <property type="match status" value="2"/>
</dbReference>
<dbReference type="AlphaFoldDB" id="R3I461"/>
<keyword evidence="4" id="KW-0326">Glycosidase</keyword>
<dbReference type="GO" id="GO:0016998">
    <property type="term" value="P:cell wall macromolecule catabolic process"/>
    <property type="evidence" value="ECO:0007669"/>
    <property type="project" value="InterPro"/>
</dbReference>
<protein>
    <recommendedName>
        <fullName evidence="7">GW domain-containing protein</fullName>
    </recommendedName>
</protein>
<comment type="caution">
    <text evidence="8">The sequence shown here is derived from an EMBL/GenBank/DDBJ whole genome shotgun (WGS) entry which is preliminary data.</text>
</comment>
<keyword evidence="2 6" id="KW-0732">Signal</keyword>
<dbReference type="InterPro" id="IPR025987">
    <property type="entry name" value="GW_dom"/>
</dbReference>
<evidence type="ECO:0000256" key="4">
    <source>
        <dbReference type="ARBA" id="ARBA00023295"/>
    </source>
</evidence>
<sequence length="542" mass="58772">MKRINKISVITMLMLTALVPSSSIVYAIDASSSESAEEVISTDTAETLNSTSSSGETSTESSSSTSSSVPSETKNSLDTSDAKDTWQSKDAEETSETTSSSEANNKDEDEIVITEDMNKPMGSGMKGTRRKRAAYAYGDPISITEANRPPKNFIDVSSWNGSLSVANYQTMKSYGIGGVVVKMTEATTYQNPERFAQVQNANAVGIKVSAYHYSHFTTKDQAIKEANYFADTAINTGLPKDTLMINDAEEGSMNNGQLTANSIAFANQLKARGFTNVLHYSMAAWFTEGVLSPTQLGTENIWIAQYPFEPTADQLWHKNEGYAAWQWSSLLTIPGVDIGVGVFDINADYTGRFTSSGGKQYDDLISQKNYDYNAKVKVASEAKKHDVYNGIYNVGPGVSSMGKGDIYAGQAAHITGYAKTSRAEFLRFAIGGKTIGWMNKQAFTPTLNTATYTKMNKQGIIADASISNGHGVFSKANNTAEDGENLGRASQYANQVVTIIQSAKLSNGLTTYQFQLNGKTIGWVDSRAFGTIFDDLISQKNY</sequence>
<comment type="similarity">
    <text evidence="1">Belongs to the glycosyl hydrolase 25 family.</text>
</comment>
<evidence type="ECO:0000256" key="6">
    <source>
        <dbReference type="SAM" id="SignalP"/>
    </source>
</evidence>
<dbReference type="PROSITE" id="PS51780">
    <property type="entry name" value="GW"/>
    <property type="match status" value="2"/>
</dbReference>
<dbReference type="PANTHER" id="PTHR34135:SF2">
    <property type="entry name" value="LYSOZYME"/>
    <property type="match status" value="1"/>
</dbReference>
<dbReference type="NCBIfam" id="NF033202">
    <property type="entry name" value="GW_glycos_SH3"/>
    <property type="match status" value="1"/>
</dbReference>
<reference evidence="8 9" key="1">
    <citation type="submission" date="2013-02" db="EMBL/GenBank/DDBJ databases">
        <title>The Genome Sequence of Enterococcus faecalis ATCC_6055.</title>
        <authorList>
            <consortium name="The Broad Institute Genome Sequencing Platform"/>
            <consortium name="The Broad Institute Genome Sequencing Center for Infectious Disease"/>
            <person name="Earl A.M."/>
            <person name="Gilmore M.S."/>
            <person name="Lebreton F."/>
            <person name="Walker B."/>
            <person name="Young S.K."/>
            <person name="Zeng Q."/>
            <person name="Gargeya S."/>
            <person name="Fitzgerald M."/>
            <person name="Haas B."/>
            <person name="Abouelleil A."/>
            <person name="Alvarado L."/>
            <person name="Arachchi H.M."/>
            <person name="Berlin A.M."/>
            <person name="Chapman S.B."/>
            <person name="Dewar J."/>
            <person name="Goldberg J."/>
            <person name="Griggs A."/>
            <person name="Gujja S."/>
            <person name="Hansen M."/>
            <person name="Howarth C."/>
            <person name="Imamovic A."/>
            <person name="Larimer J."/>
            <person name="McCowan C."/>
            <person name="Murphy C."/>
            <person name="Neiman D."/>
            <person name="Pearson M."/>
            <person name="Priest M."/>
            <person name="Roberts A."/>
            <person name="Saif S."/>
            <person name="Shea T."/>
            <person name="Sisk P."/>
            <person name="Sykes S."/>
            <person name="Wortman J."/>
            <person name="Nusbaum C."/>
            <person name="Birren B."/>
        </authorList>
    </citation>
    <scope>NUCLEOTIDE SEQUENCE [LARGE SCALE GENOMIC DNA]</scope>
    <source>
        <strain evidence="8 9">ATCC 6055</strain>
    </source>
</reference>
<feature type="signal peptide" evidence="6">
    <location>
        <begin position="1"/>
        <end position="27"/>
    </location>
</feature>
<dbReference type="Proteomes" id="UP000013638">
    <property type="component" value="Unassembled WGS sequence"/>
</dbReference>
<evidence type="ECO:0000256" key="3">
    <source>
        <dbReference type="ARBA" id="ARBA00022801"/>
    </source>
</evidence>
<keyword evidence="3" id="KW-0378">Hydrolase</keyword>
<feature type="domain" description="GW" evidence="7">
    <location>
        <begin position="366"/>
        <end position="448"/>
    </location>
</feature>
<dbReference type="SUPFAM" id="SSF82057">
    <property type="entry name" value="Prokaryotic SH3-related domain"/>
    <property type="match status" value="2"/>
</dbReference>
<dbReference type="GO" id="GO:0009253">
    <property type="term" value="P:peptidoglycan catabolic process"/>
    <property type="evidence" value="ECO:0007669"/>
    <property type="project" value="InterPro"/>
</dbReference>
<feature type="chain" id="PRO_5004359623" description="GW domain-containing protein" evidence="6">
    <location>
        <begin position="28"/>
        <end position="542"/>
    </location>
</feature>
<evidence type="ECO:0000256" key="1">
    <source>
        <dbReference type="ARBA" id="ARBA00010646"/>
    </source>
</evidence>
<dbReference type="GO" id="GO:0016052">
    <property type="term" value="P:carbohydrate catabolic process"/>
    <property type="evidence" value="ECO:0007669"/>
    <property type="project" value="TreeGrafter"/>
</dbReference>
<feature type="compositionally biased region" description="Low complexity" evidence="5">
    <location>
        <begin position="50"/>
        <end position="73"/>
    </location>
</feature>
<dbReference type="PROSITE" id="PS51904">
    <property type="entry name" value="GLYCOSYL_HYDROL_F25_2"/>
    <property type="match status" value="1"/>
</dbReference>
<evidence type="ECO:0000256" key="5">
    <source>
        <dbReference type="SAM" id="MobiDB-lite"/>
    </source>
</evidence>